<dbReference type="EMBL" id="CABIJS010000488">
    <property type="protein sequence ID" value="VUZ52395.1"/>
    <property type="molecule type" value="Genomic_DNA"/>
</dbReference>
<reference evidence="1 2" key="1">
    <citation type="submission" date="2019-07" db="EMBL/GenBank/DDBJ databases">
        <authorList>
            <person name="Jastrzebski P J."/>
            <person name="Paukszto L."/>
            <person name="Jastrzebski P J."/>
        </authorList>
    </citation>
    <scope>NUCLEOTIDE SEQUENCE [LARGE SCALE GENOMIC DNA]</scope>
    <source>
        <strain evidence="1 2">WMS-il1</strain>
    </source>
</reference>
<dbReference type="Proteomes" id="UP000321570">
    <property type="component" value="Unassembled WGS sequence"/>
</dbReference>
<evidence type="ECO:0000313" key="2">
    <source>
        <dbReference type="Proteomes" id="UP000321570"/>
    </source>
</evidence>
<dbReference type="Gene3D" id="1.25.40.20">
    <property type="entry name" value="Ankyrin repeat-containing domain"/>
    <property type="match status" value="1"/>
</dbReference>
<name>A0A564YYV4_HYMDI</name>
<protein>
    <submittedName>
        <fullName evidence="1">Uncharacterized protein</fullName>
    </submittedName>
</protein>
<proteinExistence type="predicted"/>
<organism evidence="1 2">
    <name type="scientific">Hymenolepis diminuta</name>
    <name type="common">Rat tapeworm</name>
    <dbReference type="NCBI Taxonomy" id="6216"/>
    <lineage>
        <taxon>Eukaryota</taxon>
        <taxon>Metazoa</taxon>
        <taxon>Spiralia</taxon>
        <taxon>Lophotrochozoa</taxon>
        <taxon>Platyhelminthes</taxon>
        <taxon>Cestoda</taxon>
        <taxon>Eucestoda</taxon>
        <taxon>Cyclophyllidea</taxon>
        <taxon>Hymenolepididae</taxon>
        <taxon>Hymenolepis</taxon>
    </lineage>
</organism>
<accession>A0A564YYV4</accession>
<evidence type="ECO:0000313" key="1">
    <source>
        <dbReference type="EMBL" id="VUZ52395.1"/>
    </source>
</evidence>
<sequence>MYSTDVSVDDIEIHSSDGDEEEAVFDSSSYRAFIPQLDNWERRIIRCVFGDNLESFTSSCAETSMFIEKNILVDDIQYLSSYRAMKFPDLLNQASIIHIVVLLSAHRILRYLLDEYPASKVWNTTKEGVNAIHVAAAVGDYLALRMLLKRKDVPIDKTDNLKRTPLHYAAETNLESAITLLSYDKQLLKSVDIDELTPLQFIRYEYRPVMQQFLKLHSELLEINEEDDQDSGADNKKVCCNSKTHYCNLIFRNFMNIQKLYDN</sequence>
<dbReference type="Pfam" id="PF12796">
    <property type="entry name" value="Ank_2"/>
    <property type="match status" value="1"/>
</dbReference>
<dbReference type="InterPro" id="IPR036770">
    <property type="entry name" value="Ankyrin_rpt-contain_sf"/>
</dbReference>
<dbReference type="InterPro" id="IPR002110">
    <property type="entry name" value="Ankyrin_rpt"/>
</dbReference>
<dbReference type="AlphaFoldDB" id="A0A564YYV4"/>
<keyword evidence="2" id="KW-1185">Reference proteome</keyword>
<gene>
    <name evidence="1" type="ORF">WMSIL1_LOCUS10861</name>
</gene>
<dbReference type="SMART" id="SM00248">
    <property type="entry name" value="ANK"/>
    <property type="match status" value="3"/>
</dbReference>
<dbReference type="SUPFAM" id="SSF48403">
    <property type="entry name" value="Ankyrin repeat"/>
    <property type="match status" value="1"/>
</dbReference>